<reference evidence="2" key="1">
    <citation type="journal article" date="2020" name="Nature">
        <title>Giant virus diversity and host interactions through global metagenomics.</title>
        <authorList>
            <person name="Schulz F."/>
            <person name="Roux S."/>
            <person name="Paez-Espino D."/>
            <person name="Jungbluth S."/>
            <person name="Walsh D.A."/>
            <person name="Denef V.J."/>
            <person name="McMahon K.D."/>
            <person name="Konstantinidis K.T."/>
            <person name="Eloe-Fadrosh E.A."/>
            <person name="Kyrpides N.C."/>
            <person name="Woyke T."/>
        </authorList>
    </citation>
    <scope>NUCLEOTIDE SEQUENCE</scope>
    <source>
        <strain evidence="2">GVMAG-M-3300014204-73</strain>
    </source>
</reference>
<feature type="region of interest" description="Disordered" evidence="1">
    <location>
        <begin position="143"/>
        <end position="162"/>
    </location>
</feature>
<sequence>MKQLLDLIEQLHNINQIIVEKDNVLDHMRVIIDLLSQLLKDSTLIHSATYAELQNQYFLPLATQLSKLDDCRLVIEPENHIANTTHTTSTAPVTTKPSVPTSKSADGSAPSKTNSRHFTIDDVNGPIRTDIFQAPSCRKTYARKKTPTTATQTTTSPSPTASTVQKSASYVAFTHAGQEYYIMTTPTSDATYSIFDHTLKLAGQLHHEVVTLLIDSDYSHPTIITLKTSSTLAPQQYLFGRYLLN</sequence>
<feature type="compositionally biased region" description="Low complexity" evidence="1">
    <location>
        <begin position="147"/>
        <end position="162"/>
    </location>
</feature>
<evidence type="ECO:0000256" key="1">
    <source>
        <dbReference type="SAM" id="MobiDB-lite"/>
    </source>
</evidence>
<protein>
    <submittedName>
        <fullName evidence="2">Uncharacterized protein</fullName>
    </submittedName>
</protein>
<proteinExistence type="predicted"/>
<name>A0A6C0BK03_9ZZZZ</name>
<accession>A0A6C0BK03</accession>
<feature type="compositionally biased region" description="Low complexity" evidence="1">
    <location>
        <begin position="84"/>
        <end position="105"/>
    </location>
</feature>
<organism evidence="2">
    <name type="scientific">viral metagenome</name>
    <dbReference type="NCBI Taxonomy" id="1070528"/>
    <lineage>
        <taxon>unclassified sequences</taxon>
        <taxon>metagenomes</taxon>
        <taxon>organismal metagenomes</taxon>
    </lineage>
</organism>
<dbReference type="EMBL" id="MN739186">
    <property type="protein sequence ID" value="QHS92697.1"/>
    <property type="molecule type" value="Genomic_DNA"/>
</dbReference>
<dbReference type="AlphaFoldDB" id="A0A6C0BK03"/>
<feature type="region of interest" description="Disordered" evidence="1">
    <location>
        <begin position="84"/>
        <end position="120"/>
    </location>
</feature>
<evidence type="ECO:0000313" key="2">
    <source>
        <dbReference type="EMBL" id="QHS92697.1"/>
    </source>
</evidence>